<dbReference type="GeneID" id="51372022"/>
<dbReference type="AlphaFoldDB" id="A0AAE6TUP8"/>
<evidence type="ECO:0000259" key="1">
    <source>
        <dbReference type="SMART" id="SM00507"/>
    </source>
</evidence>
<keyword evidence="2" id="KW-0255">Endonuclease</keyword>
<feature type="domain" description="HNH nuclease" evidence="1">
    <location>
        <begin position="18"/>
        <end position="69"/>
    </location>
</feature>
<evidence type="ECO:0000313" key="3">
    <source>
        <dbReference type="Proteomes" id="UP000326453"/>
    </source>
</evidence>
<dbReference type="Pfam" id="PF01844">
    <property type="entry name" value="HNH"/>
    <property type="match status" value="1"/>
</dbReference>
<dbReference type="GO" id="GO:0008270">
    <property type="term" value="F:zinc ion binding"/>
    <property type="evidence" value="ECO:0007669"/>
    <property type="project" value="InterPro"/>
</dbReference>
<keyword evidence="2" id="KW-0540">Nuclease</keyword>
<dbReference type="SMART" id="SM00507">
    <property type="entry name" value="HNHc"/>
    <property type="match status" value="1"/>
</dbReference>
<dbReference type="InterPro" id="IPR003615">
    <property type="entry name" value="HNH_nuc"/>
</dbReference>
<dbReference type="GO" id="GO:0003676">
    <property type="term" value="F:nucleic acid binding"/>
    <property type="evidence" value="ECO:0007669"/>
    <property type="project" value="InterPro"/>
</dbReference>
<dbReference type="CDD" id="cd00085">
    <property type="entry name" value="HNHc"/>
    <property type="match status" value="1"/>
</dbReference>
<organism evidence="2 3">
    <name type="scientific">Paracoccus pantotrophus</name>
    <name type="common">Thiosphaera pantotropha</name>
    <dbReference type="NCBI Taxonomy" id="82367"/>
    <lineage>
        <taxon>Bacteria</taxon>
        <taxon>Pseudomonadati</taxon>
        <taxon>Pseudomonadota</taxon>
        <taxon>Alphaproteobacteria</taxon>
        <taxon>Rhodobacterales</taxon>
        <taxon>Paracoccaceae</taxon>
        <taxon>Paracoccus</taxon>
    </lineage>
</organism>
<evidence type="ECO:0000313" key="2">
    <source>
        <dbReference type="EMBL" id="QFG37557.1"/>
    </source>
</evidence>
<dbReference type="Gene3D" id="1.10.30.50">
    <property type="match status" value="1"/>
</dbReference>
<reference evidence="2 3" key="1">
    <citation type="submission" date="2019-01" db="EMBL/GenBank/DDBJ databases">
        <title>Complete Genome Sequence and Annotation of the Paracoccus pantotrophus type strain DSM 2944.</title>
        <authorList>
            <person name="Bockwoldt J.A."/>
            <person name="Zimmermann M."/>
            <person name="Tiso T."/>
            <person name="Blank L.M."/>
        </authorList>
    </citation>
    <scope>NUCLEOTIDE SEQUENCE [LARGE SCALE GENOMIC DNA]</scope>
    <source>
        <strain evidence="2 3">DSM 2944</strain>
    </source>
</reference>
<keyword evidence="2" id="KW-0378">Hydrolase</keyword>
<name>A0AAE6TUP8_PARPN</name>
<accession>A0AAE6TUP8</accession>
<dbReference type="Proteomes" id="UP000326453">
    <property type="component" value="Chromosome 1"/>
</dbReference>
<proteinExistence type="predicted"/>
<dbReference type="GO" id="GO:0004519">
    <property type="term" value="F:endonuclease activity"/>
    <property type="evidence" value="ECO:0007669"/>
    <property type="project" value="UniProtKB-KW"/>
</dbReference>
<sequence>MTWHRHSRHVTQTARWRRLRREILRRDNYKCVQCGAAGILECDHIQPVRNGGAEYDPANLQMLCKRCHSTKTRAEVFGGKIDPEKQKWSRLLRGGM</sequence>
<dbReference type="InterPro" id="IPR052892">
    <property type="entry name" value="NA-targeting_endonuclease"/>
</dbReference>
<dbReference type="PANTHER" id="PTHR33877">
    <property type="entry name" value="SLL1193 PROTEIN"/>
    <property type="match status" value="1"/>
</dbReference>
<protein>
    <submittedName>
        <fullName evidence="2">HNH endonuclease</fullName>
    </submittedName>
</protein>
<gene>
    <name evidence="2" type="ORF">ESD82_15645</name>
</gene>
<dbReference type="KEGG" id="ppan:ESD82_15645"/>
<dbReference type="EMBL" id="CP044426">
    <property type="protein sequence ID" value="QFG37557.1"/>
    <property type="molecule type" value="Genomic_DNA"/>
</dbReference>
<dbReference type="RefSeq" id="WP_147427954.1">
    <property type="nucleotide sequence ID" value="NZ_CP044426.1"/>
</dbReference>
<dbReference type="PANTHER" id="PTHR33877:SF1">
    <property type="entry name" value="TYPE IV METHYL-DIRECTED RESTRICTION ENZYME ECOKMCRA"/>
    <property type="match status" value="1"/>
</dbReference>
<dbReference type="InterPro" id="IPR002711">
    <property type="entry name" value="HNH"/>
</dbReference>